<dbReference type="AlphaFoldDB" id="A0A4C1X5W1"/>
<dbReference type="EMBL" id="BGZK01000738">
    <property type="protein sequence ID" value="GBP58550.1"/>
    <property type="molecule type" value="Genomic_DNA"/>
</dbReference>
<comment type="caution">
    <text evidence="1">The sequence shown here is derived from an EMBL/GenBank/DDBJ whole genome shotgun (WGS) entry which is preliminary data.</text>
</comment>
<name>A0A4C1X5W1_EUMVA</name>
<accession>A0A4C1X5W1</accession>
<proteinExistence type="predicted"/>
<keyword evidence="2" id="KW-1185">Reference proteome</keyword>
<sequence length="147" mass="16308">MRDNIKQRLLSAMNTRNSKRAVSALLASRTRIGYSKEDGLGCRKEKENLVDREVERWRGEGFDLKLSTSVVTTGVTTSGTVGVTCYPRYGVGVVGKRLNNSSEHSLHGICDEACEKMPHLIPKSMGRVGRMLQGCRWFEMLDVGCGL</sequence>
<evidence type="ECO:0000313" key="1">
    <source>
        <dbReference type="EMBL" id="GBP58550.1"/>
    </source>
</evidence>
<reference evidence="1 2" key="1">
    <citation type="journal article" date="2019" name="Commun. Biol.">
        <title>The bagworm genome reveals a unique fibroin gene that provides high tensile strength.</title>
        <authorList>
            <person name="Kono N."/>
            <person name="Nakamura H."/>
            <person name="Ohtoshi R."/>
            <person name="Tomita M."/>
            <person name="Numata K."/>
            <person name="Arakawa K."/>
        </authorList>
    </citation>
    <scope>NUCLEOTIDE SEQUENCE [LARGE SCALE GENOMIC DNA]</scope>
</reference>
<evidence type="ECO:0000313" key="2">
    <source>
        <dbReference type="Proteomes" id="UP000299102"/>
    </source>
</evidence>
<protein>
    <submittedName>
        <fullName evidence="1">Uncharacterized protein</fullName>
    </submittedName>
</protein>
<gene>
    <name evidence="1" type="ORF">EVAR_34552_1</name>
</gene>
<organism evidence="1 2">
    <name type="scientific">Eumeta variegata</name>
    <name type="common">Bagworm moth</name>
    <name type="synonym">Eumeta japonica</name>
    <dbReference type="NCBI Taxonomy" id="151549"/>
    <lineage>
        <taxon>Eukaryota</taxon>
        <taxon>Metazoa</taxon>
        <taxon>Ecdysozoa</taxon>
        <taxon>Arthropoda</taxon>
        <taxon>Hexapoda</taxon>
        <taxon>Insecta</taxon>
        <taxon>Pterygota</taxon>
        <taxon>Neoptera</taxon>
        <taxon>Endopterygota</taxon>
        <taxon>Lepidoptera</taxon>
        <taxon>Glossata</taxon>
        <taxon>Ditrysia</taxon>
        <taxon>Tineoidea</taxon>
        <taxon>Psychidae</taxon>
        <taxon>Oiketicinae</taxon>
        <taxon>Eumeta</taxon>
    </lineage>
</organism>
<dbReference type="Proteomes" id="UP000299102">
    <property type="component" value="Unassembled WGS sequence"/>
</dbReference>